<accession>A0A1L9QRD3</accession>
<dbReference type="STRING" id="1925591.BI308_12645"/>
<feature type="domain" description="GmrSD restriction endonucleases N-terminal" evidence="1">
    <location>
        <begin position="15"/>
        <end position="241"/>
    </location>
</feature>
<evidence type="ECO:0000259" key="1">
    <source>
        <dbReference type="Pfam" id="PF03235"/>
    </source>
</evidence>
<proteinExistence type="predicted"/>
<keyword evidence="4" id="KW-1185">Reference proteome</keyword>
<feature type="domain" description="GmrSD restriction endonucleases C-terminal" evidence="2">
    <location>
        <begin position="439"/>
        <end position="585"/>
    </location>
</feature>
<sequence length="596" mass="69729">MSSTPTIESSNLSIKQLFDAFYSVPDFQREYVWQENEVQKLLQDLFEGLGLEEGESNKLEYFLGSIVVYPDYTDDIPTFQLIDGQQRLTTIYLIFCVLRDCIQEFGSSSKSIESYLQGTTQNMDTGEDVDRPRLCLQYDTHGKKVLDEYLLHSRVPEKELLKSSASANNIFKAWKLINNFFSEHLEKELTIYRKASTAIANKTKLIRIETPDLKNALKVFETINDRGVGLTPVDLLKNYLFIHTSREIDRNRHWQTLTNKWEEFLKKIYQSKQKPLTFLRYYLMASYDVELSNSFPEEEIYEWFLKHGTTEGIDRDPIKFLDDLILAADHYGKLTQGKNPDGSDNIHLKGISKIQGRFKSHLVLSLAGRFLEKSIFEKFSYYIENLSFVISVTKKTRQKDFNITRQFAYWSKKVRTIKNYDDMDDFVEENIVPQLQEVKEEFYHCLIQMSQKSLAIYRLRYLLAKIAQYVEKQTYGHSESLDFYLDKQITIEHILPQSTKLSSVHKLGNLTLLEKTINSSVSNKSYQEKLLGYRNSRIVITRSLAEKLNVGHDTQINRALEDLRLTEFRLWNDESIEKRQKILADIAMKVWGLDNL</sequence>
<reference evidence="3" key="1">
    <citation type="submission" date="2016-10" db="EMBL/GenBank/DDBJ databases">
        <title>CRISPR-Cas defence system in Roseofilum reptotaenium: evidence of a bacteriophage-cyanobacterium arms race in the coral black band disease.</title>
        <authorList>
            <person name="Buerger P."/>
            <person name="Wood-Charlson E.M."/>
            <person name="Weynberg K.D."/>
            <person name="Willis B."/>
            <person name="Van Oppen M.J."/>
        </authorList>
    </citation>
    <scope>NUCLEOTIDE SEQUENCE [LARGE SCALE GENOMIC DNA]</scope>
    <source>
        <strain evidence="3">AO1-A</strain>
    </source>
</reference>
<dbReference type="AlphaFoldDB" id="A0A1L9QRD3"/>
<evidence type="ECO:0000259" key="2">
    <source>
        <dbReference type="Pfam" id="PF07510"/>
    </source>
</evidence>
<organism evidence="3 4">
    <name type="scientific">Roseofilum reptotaenium AO1-A</name>
    <dbReference type="NCBI Taxonomy" id="1925591"/>
    <lineage>
        <taxon>Bacteria</taxon>
        <taxon>Bacillati</taxon>
        <taxon>Cyanobacteriota</taxon>
        <taxon>Cyanophyceae</taxon>
        <taxon>Desertifilales</taxon>
        <taxon>Desertifilaceae</taxon>
        <taxon>Roseofilum</taxon>
    </lineage>
</organism>
<dbReference type="PANTHER" id="PTHR35149:SF2">
    <property type="entry name" value="DUF262 DOMAIN-CONTAINING PROTEIN"/>
    <property type="match status" value="1"/>
</dbReference>
<evidence type="ECO:0008006" key="5">
    <source>
        <dbReference type="Google" id="ProtNLM"/>
    </source>
</evidence>
<dbReference type="Pfam" id="PF07510">
    <property type="entry name" value="GmrSD_C"/>
    <property type="match status" value="1"/>
</dbReference>
<dbReference type="EMBL" id="MLAW01000020">
    <property type="protein sequence ID" value="OJJ25192.1"/>
    <property type="molecule type" value="Genomic_DNA"/>
</dbReference>
<evidence type="ECO:0000313" key="3">
    <source>
        <dbReference type="EMBL" id="OJJ25192.1"/>
    </source>
</evidence>
<dbReference type="PANTHER" id="PTHR35149">
    <property type="entry name" value="SLL5132 PROTEIN"/>
    <property type="match status" value="1"/>
</dbReference>
<gene>
    <name evidence="3" type="ORF">BI308_12645</name>
</gene>
<comment type="caution">
    <text evidence="3">The sequence shown here is derived from an EMBL/GenBank/DDBJ whole genome shotgun (WGS) entry which is preliminary data.</text>
</comment>
<name>A0A1L9QRD3_9CYAN</name>
<dbReference type="InterPro" id="IPR004919">
    <property type="entry name" value="GmrSD_N"/>
</dbReference>
<dbReference type="InterPro" id="IPR011089">
    <property type="entry name" value="GmrSD_C"/>
</dbReference>
<dbReference type="Pfam" id="PF03235">
    <property type="entry name" value="GmrSD_N"/>
    <property type="match status" value="1"/>
</dbReference>
<protein>
    <recommendedName>
        <fullName evidence="5">DUF262 domain-containing protein</fullName>
    </recommendedName>
</protein>
<evidence type="ECO:0000313" key="4">
    <source>
        <dbReference type="Proteomes" id="UP000183940"/>
    </source>
</evidence>
<dbReference type="Proteomes" id="UP000183940">
    <property type="component" value="Unassembled WGS sequence"/>
</dbReference>